<dbReference type="Proteomes" id="UP000568888">
    <property type="component" value="Unassembled WGS sequence"/>
</dbReference>
<dbReference type="EMBL" id="BLXY01000018">
    <property type="protein sequence ID" value="GFO66177.1"/>
    <property type="molecule type" value="Genomic_DNA"/>
</dbReference>
<evidence type="ECO:0000313" key="5">
    <source>
        <dbReference type="Proteomes" id="UP000831485"/>
    </source>
</evidence>
<dbReference type="EMBL" id="CP096574">
    <property type="protein sequence ID" value="UPU36346.1"/>
    <property type="molecule type" value="Genomic_DNA"/>
</dbReference>
<reference evidence="3" key="3">
    <citation type="submission" date="2022-04" db="EMBL/GenBank/DDBJ databases">
        <authorList>
            <person name="Liu G."/>
        </authorList>
    </citation>
    <scope>NUCLEOTIDE SEQUENCE</scope>
    <source>
        <strain evidence="3">RG22</strain>
    </source>
</reference>
<dbReference type="GO" id="GO:0008168">
    <property type="term" value="F:methyltransferase activity"/>
    <property type="evidence" value="ECO:0007669"/>
    <property type="project" value="UniProtKB-KW"/>
</dbReference>
<evidence type="ECO:0000313" key="4">
    <source>
        <dbReference type="Proteomes" id="UP000568888"/>
    </source>
</evidence>
<dbReference type="AlphaFoldDB" id="A0A6V8N2T4"/>
<dbReference type="Pfam" id="PF08242">
    <property type="entry name" value="Methyltransf_12"/>
    <property type="match status" value="1"/>
</dbReference>
<keyword evidence="2" id="KW-0808">Transferase</keyword>
<organism evidence="2 4">
    <name type="scientific">Geomonas paludis</name>
    <dbReference type="NCBI Taxonomy" id="2740185"/>
    <lineage>
        <taxon>Bacteria</taxon>
        <taxon>Pseudomonadati</taxon>
        <taxon>Thermodesulfobacteriota</taxon>
        <taxon>Desulfuromonadia</taxon>
        <taxon>Geobacterales</taxon>
        <taxon>Geobacteraceae</taxon>
        <taxon>Geomonas</taxon>
    </lineage>
</organism>
<evidence type="ECO:0000313" key="3">
    <source>
        <dbReference type="EMBL" id="UPU36346.1"/>
    </source>
</evidence>
<accession>A0A6V8N2T4</accession>
<dbReference type="SUPFAM" id="SSF53335">
    <property type="entry name" value="S-adenosyl-L-methionine-dependent methyltransferases"/>
    <property type="match status" value="1"/>
</dbReference>
<sequence>MPESVRRHYELYPYPDYPLFASVRRRDTYANNLDALWSLFNGELAPTGSRILIAGCGSFAPYPFAVANPGVPITALDLSTKSLKRARLHCLLHGISGIDFVSGDLCDAALAPGPYAFIDAYGVLHHLEEPQAGLRALAARLAPGGVLRIMVYSHYTRREEDSIRRALRLLKVRDPEQVRKMVRKSAPQSRLRAFFENSEEVGSRSGLADALLHPQVTSYRIDPLLELIAASGLTLLRFAHRGAQPEPGREIARMRALEAEQEAPGNFVLYLGRNCAGPCPHGDGVFRVNPCLEGALSPWRPGTLHLPGRLGHEKAALDGAERRFLRRFRNPVPAADLSPTELPRAGAYADRLLLMHSRA</sequence>
<reference evidence="2" key="2">
    <citation type="journal article" date="2021" name="Int. J. Syst. Evol. Microbiol.">
        <title>Geomonas silvestris sp. nov., Geomonas paludis sp. nov. and Geomonas limicola sp. nov., isolated from terrestrial environments, and emended description of the genus Geomonas.</title>
        <authorList>
            <person name="Itoh H."/>
            <person name="Xu Z."/>
            <person name="Masuda Y."/>
            <person name="Ushijima N."/>
            <person name="Hayakawa C."/>
            <person name="Shiratori Y."/>
            <person name="Senoo K."/>
        </authorList>
    </citation>
    <scope>NUCLEOTIDE SEQUENCE</scope>
    <source>
        <strain evidence="2">Red736</strain>
    </source>
</reference>
<reference evidence="4" key="1">
    <citation type="submission" date="2020-06" db="EMBL/GenBank/DDBJ databases">
        <title>Draft genomic sequecing of Geomonas sp. Red736.</title>
        <authorList>
            <person name="Itoh H."/>
            <person name="Xu Z.X."/>
            <person name="Ushijima N."/>
            <person name="Masuda Y."/>
            <person name="Shiratori Y."/>
            <person name="Senoo K."/>
        </authorList>
    </citation>
    <scope>NUCLEOTIDE SEQUENCE [LARGE SCALE GENOMIC DNA]</scope>
    <source>
        <strain evidence="4">Red736</strain>
    </source>
</reference>
<keyword evidence="2" id="KW-0489">Methyltransferase</keyword>
<feature type="domain" description="Methyltransferase type 12" evidence="1">
    <location>
        <begin position="54"/>
        <end position="147"/>
    </location>
</feature>
<dbReference type="Gene3D" id="3.40.50.150">
    <property type="entry name" value="Vaccinia Virus protein VP39"/>
    <property type="match status" value="1"/>
</dbReference>
<dbReference type="RefSeq" id="WP_183350921.1">
    <property type="nucleotide sequence ID" value="NZ_BLXY01000018.1"/>
</dbReference>
<evidence type="ECO:0000259" key="1">
    <source>
        <dbReference type="Pfam" id="PF08242"/>
    </source>
</evidence>
<dbReference type="GO" id="GO:0032259">
    <property type="term" value="P:methylation"/>
    <property type="evidence" value="ECO:0007669"/>
    <property type="project" value="UniProtKB-KW"/>
</dbReference>
<dbReference type="InterPro" id="IPR029063">
    <property type="entry name" value="SAM-dependent_MTases_sf"/>
</dbReference>
<protein>
    <submittedName>
        <fullName evidence="2 3">SAM-dependent methyltransferase</fullName>
    </submittedName>
</protein>
<name>A0A6V8N2T4_9BACT</name>
<evidence type="ECO:0000313" key="2">
    <source>
        <dbReference type="EMBL" id="GFO66177.1"/>
    </source>
</evidence>
<proteinExistence type="predicted"/>
<dbReference type="Proteomes" id="UP000831485">
    <property type="component" value="Chromosome"/>
</dbReference>
<gene>
    <name evidence="2" type="ORF">GMPD_40960</name>
    <name evidence="3" type="ORF">M1B72_01185</name>
</gene>
<keyword evidence="5" id="KW-1185">Reference proteome</keyword>
<dbReference type="CDD" id="cd02440">
    <property type="entry name" value="AdoMet_MTases"/>
    <property type="match status" value="1"/>
</dbReference>
<dbReference type="InterPro" id="IPR013217">
    <property type="entry name" value="Methyltransf_12"/>
</dbReference>